<feature type="transmembrane region" description="Helical" evidence="3">
    <location>
        <begin position="212"/>
        <end position="229"/>
    </location>
</feature>
<keyword evidence="4" id="KW-0732">Signal</keyword>
<gene>
    <name evidence="5" type="ORF">PCOR1329_LOCUS11381</name>
</gene>
<evidence type="ECO:0000256" key="3">
    <source>
        <dbReference type="SAM" id="Phobius"/>
    </source>
</evidence>
<feature type="transmembrane region" description="Helical" evidence="3">
    <location>
        <begin position="148"/>
        <end position="173"/>
    </location>
</feature>
<evidence type="ECO:0008006" key="7">
    <source>
        <dbReference type="Google" id="ProtNLM"/>
    </source>
</evidence>
<accession>A0ABN9QIM7</accession>
<feature type="signal peptide" evidence="4">
    <location>
        <begin position="1"/>
        <end position="18"/>
    </location>
</feature>
<comment type="caution">
    <text evidence="5">The sequence shown here is derived from an EMBL/GenBank/DDBJ whole genome shotgun (WGS) entry which is preliminary data.</text>
</comment>
<evidence type="ECO:0000313" key="5">
    <source>
        <dbReference type="EMBL" id="CAK0804653.1"/>
    </source>
</evidence>
<dbReference type="PANTHER" id="PTHR31503:SF36">
    <property type="entry name" value="SODIUM_CALCIUM EXCHANGER MEMBRANE REGION DOMAIN-CONTAINING PROTEIN"/>
    <property type="match status" value="1"/>
</dbReference>
<dbReference type="Proteomes" id="UP001189429">
    <property type="component" value="Unassembled WGS sequence"/>
</dbReference>
<reference evidence="5" key="1">
    <citation type="submission" date="2023-10" db="EMBL/GenBank/DDBJ databases">
        <authorList>
            <person name="Chen Y."/>
            <person name="Shah S."/>
            <person name="Dougan E. K."/>
            <person name="Thang M."/>
            <person name="Chan C."/>
        </authorList>
    </citation>
    <scope>NUCLEOTIDE SEQUENCE [LARGE SCALE GENOMIC DNA]</scope>
</reference>
<keyword evidence="6" id="KW-1185">Reference proteome</keyword>
<dbReference type="InterPro" id="IPR006311">
    <property type="entry name" value="TAT_signal"/>
</dbReference>
<feature type="transmembrane region" description="Helical" evidence="3">
    <location>
        <begin position="105"/>
        <end position="128"/>
    </location>
</feature>
<feature type="transmembrane region" description="Helical" evidence="3">
    <location>
        <begin position="249"/>
        <end position="269"/>
    </location>
</feature>
<keyword evidence="3" id="KW-0472">Membrane</keyword>
<keyword evidence="1" id="KW-0813">Transport</keyword>
<keyword evidence="1" id="KW-0406">Ion transport</keyword>
<evidence type="ECO:0000256" key="4">
    <source>
        <dbReference type="SAM" id="SignalP"/>
    </source>
</evidence>
<dbReference type="PROSITE" id="PS51318">
    <property type="entry name" value="TAT"/>
    <property type="match status" value="1"/>
</dbReference>
<evidence type="ECO:0000256" key="1">
    <source>
        <dbReference type="ARBA" id="ARBA00023065"/>
    </source>
</evidence>
<dbReference type="PANTHER" id="PTHR31503">
    <property type="entry name" value="VACUOLAR CALCIUM ION TRANSPORTER"/>
    <property type="match status" value="1"/>
</dbReference>
<feature type="compositionally biased region" description="Low complexity" evidence="2">
    <location>
        <begin position="30"/>
        <end position="43"/>
    </location>
</feature>
<proteinExistence type="predicted"/>
<protein>
    <recommendedName>
        <fullName evidence="7">Sodium/calcium exchanger membrane region domain-containing protein</fullName>
    </recommendedName>
</protein>
<evidence type="ECO:0000256" key="2">
    <source>
        <dbReference type="SAM" id="MobiDB-lite"/>
    </source>
</evidence>
<dbReference type="InterPro" id="IPR004713">
    <property type="entry name" value="CaH_exchang"/>
</dbReference>
<feature type="transmembrane region" description="Helical" evidence="3">
    <location>
        <begin position="70"/>
        <end position="93"/>
    </location>
</feature>
<feature type="chain" id="PRO_5046064211" description="Sodium/calcium exchanger membrane region domain-containing protein" evidence="4">
    <location>
        <begin position="19"/>
        <end position="270"/>
    </location>
</feature>
<sequence length="270" mass="27669">MAARRLALLAAALAAAAGASEPAALRAGAAVPVGAASPEPEGAGPEEGPKQLPEGSEPEEGGSSAVWPPWIEPGACNLGQLIFLTVVYGYVLYTASGMISEGSELLLVVPSIAGLVGSVVLPILGAVPDGMMVLFSGMGTQAQAQEQVSVGMGALAGSTVMLLTFPWFIAIYAGSVPIKDGKADYKSRTAGTKGLSSSGVKVDSMIKQTAKIMMATTMLYVIIQIPATLEEHYVSNKHAVKQAGAESVWALIGLVSSVCAFAGYIFYCYP</sequence>
<keyword evidence="3" id="KW-0812">Transmembrane</keyword>
<dbReference type="EMBL" id="CAUYUJ010003288">
    <property type="protein sequence ID" value="CAK0804653.1"/>
    <property type="molecule type" value="Genomic_DNA"/>
</dbReference>
<organism evidence="5 6">
    <name type="scientific">Prorocentrum cordatum</name>
    <dbReference type="NCBI Taxonomy" id="2364126"/>
    <lineage>
        <taxon>Eukaryota</taxon>
        <taxon>Sar</taxon>
        <taxon>Alveolata</taxon>
        <taxon>Dinophyceae</taxon>
        <taxon>Prorocentrales</taxon>
        <taxon>Prorocentraceae</taxon>
        <taxon>Prorocentrum</taxon>
    </lineage>
</organism>
<feature type="region of interest" description="Disordered" evidence="2">
    <location>
        <begin position="30"/>
        <end position="66"/>
    </location>
</feature>
<evidence type="ECO:0000313" key="6">
    <source>
        <dbReference type="Proteomes" id="UP001189429"/>
    </source>
</evidence>
<name>A0ABN9QIM7_9DINO</name>
<keyword evidence="3" id="KW-1133">Transmembrane helix</keyword>